<name>A0A6A6BMD9_9PEZI</name>
<dbReference type="AlphaFoldDB" id="A0A6A6BMD9"/>
<dbReference type="InterPro" id="IPR037653">
    <property type="entry name" value="Cbp6"/>
</dbReference>
<proteinExistence type="predicted"/>
<dbReference type="PANTHER" id="PTHR28250:SF1">
    <property type="entry name" value="CYTOCHROME B PRE-MRNA-PROCESSING PROTEIN 6"/>
    <property type="match status" value="1"/>
</dbReference>
<keyword evidence="2" id="KW-1185">Reference proteome</keyword>
<evidence type="ECO:0000313" key="1">
    <source>
        <dbReference type="EMBL" id="KAF2144454.1"/>
    </source>
</evidence>
<sequence length="111" mass="12723">MSATTIAKHYARITRTWPKDALRPTVQFQAALQQRAANPLPKSDDDLRDINALYSLLGDRYAKRYPANPAVFKPASNPAYYDDLIAELSQAPSRSWFQRWLNSWKGSLRLQ</sequence>
<gene>
    <name evidence="1" type="ORF">K452DRAFT_284773</name>
</gene>
<organism evidence="1 2">
    <name type="scientific">Aplosporella prunicola CBS 121167</name>
    <dbReference type="NCBI Taxonomy" id="1176127"/>
    <lineage>
        <taxon>Eukaryota</taxon>
        <taxon>Fungi</taxon>
        <taxon>Dikarya</taxon>
        <taxon>Ascomycota</taxon>
        <taxon>Pezizomycotina</taxon>
        <taxon>Dothideomycetes</taxon>
        <taxon>Dothideomycetes incertae sedis</taxon>
        <taxon>Botryosphaeriales</taxon>
        <taxon>Aplosporellaceae</taxon>
        <taxon>Aplosporella</taxon>
    </lineage>
</organism>
<dbReference type="Pfam" id="PF20180">
    <property type="entry name" value="UQCC2_CBP6"/>
    <property type="match status" value="1"/>
</dbReference>
<dbReference type="RefSeq" id="XP_033400166.1">
    <property type="nucleotide sequence ID" value="XM_033540008.1"/>
</dbReference>
<dbReference type="GeneID" id="54297504"/>
<protein>
    <submittedName>
        <fullName evidence="1">Uncharacterized protein</fullName>
    </submittedName>
</protein>
<dbReference type="OrthoDB" id="2107880at2759"/>
<reference evidence="1" key="1">
    <citation type="journal article" date="2020" name="Stud. Mycol.">
        <title>101 Dothideomycetes genomes: a test case for predicting lifestyles and emergence of pathogens.</title>
        <authorList>
            <person name="Haridas S."/>
            <person name="Albert R."/>
            <person name="Binder M."/>
            <person name="Bloem J."/>
            <person name="Labutti K."/>
            <person name="Salamov A."/>
            <person name="Andreopoulos B."/>
            <person name="Baker S."/>
            <person name="Barry K."/>
            <person name="Bills G."/>
            <person name="Bluhm B."/>
            <person name="Cannon C."/>
            <person name="Castanera R."/>
            <person name="Culley D."/>
            <person name="Daum C."/>
            <person name="Ezra D."/>
            <person name="Gonzalez J."/>
            <person name="Henrissat B."/>
            <person name="Kuo A."/>
            <person name="Liang C."/>
            <person name="Lipzen A."/>
            <person name="Lutzoni F."/>
            <person name="Magnuson J."/>
            <person name="Mondo S."/>
            <person name="Nolan M."/>
            <person name="Ohm R."/>
            <person name="Pangilinan J."/>
            <person name="Park H.-J."/>
            <person name="Ramirez L."/>
            <person name="Alfaro M."/>
            <person name="Sun H."/>
            <person name="Tritt A."/>
            <person name="Yoshinaga Y."/>
            <person name="Zwiers L.-H."/>
            <person name="Turgeon B."/>
            <person name="Goodwin S."/>
            <person name="Spatafora J."/>
            <person name="Crous P."/>
            <person name="Grigoriev I."/>
        </authorList>
    </citation>
    <scope>NUCLEOTIDE SEQUENCE</scope>
    <source>
        <strain evidence="1">CBS 121167</strain>
    </source>
</reference>
<dbReference type="PANTHER" id="PTHR28250">
    <property type="entry name" value="CYTOCHROME B PRE-MRNA-PROCESSING PROTEIN 6"/>
    <property type="match status" value="1"/>
</dbReference>
<evidence type="ECO:0000313" key="2">
    <source>
        <dbReference type="Proteomes" id="UP000799438"/>
    </source>
</evidence>
<dbReference type="GO" id="GO:0043022">
    <property type="term" value="F:ribosome binding"/>
    <property type="evidence" value="ECO:0007669"/>
    <property type="project" value="InterPro"/>
</dbReference>
<dbReference type="GO" id="GO:0034551">
    <property type="term" value="P:mitochondrial respiratory chain complex III assembly"/>
    <property type="evidence" value="ECO:0007669"/>
    <property type="project" value="TreeGrafter"/>
</dbReference>
<accession>A0A6A6BMD9</accession>
<dbReference type="GO" id="GO:0061671">
    <property type="term" value="C:Cbp3p-Cbp6 complex"/>
    <property type="evidence" value="ECO:0007669"/>
    <property type="project" value="InterPro"/>
</dbReference>
<dbReference type="Proteomes" id="UP000799438">
    <property type="component" value="Unassembled WGS sequence"/>
</dbReference>
<dbReference type="EMBL" id="ML995479">
    <property type="protein sequence ID" value="KAF2144454.1"/>
    <property type="molecule type" value="Genomic_DNA"/>
</dbReference>